<dbReference type="NCBIfam" id="TIGR00262">
    <property type="entry name" value="trpA"/>
    <property type="match status" value="1"/>
</dbReference>
<dbReference type="Pfam" id="PF00290">
    <property type="entry name" value="Trp_syntA"/>
    <property type="match status" value="1"/>
</dbReference>
<dbReference type="Gene3D" id="3.20.20.70">
    <property type="entry name" value="Aldolase class I"/>
    <property type="match status" value="1"/>
</dbReference>
<dbReference type="GO" id="GO:0005829">
    <property type="term" value="C:cytosol"/>
    <property type="evidence" value="ECO:0007669"/>
    <property type="project" value="TreeGrafter"/>
</dbReference>
<dbReference type="Proteomes" id="UP000675431">
    <property type="component" value="Unassembled WGS sequence"/>
</dbReference>
<keyword evidence="7 9" id="KW-0456">Lyase</keyword>
<dbReference type="EC" id="4.2.1.20" evidence="9"/>
<evidence type="ECO:0000256" key="9">
    <source>
        <dbReference type="HAMAP-Rule" id="MF_00131"/>
    </source>
</evidence>
<dbReference type="SUPFAM" id="SSF51366">
    <property type="entry name" value="Ribulose-phoshate binding barrel"/>
    <property type="match status" value="1"/>
</dbReference>
<comment type="subunit">
    <text evidence="3 9">Tetramer of two alpha and two beta chains.</text>
</comment>
<gene>
    <name evidence="9 11" type="primary">trpA</name>
    <name evidence="11" type="ORF">KC820_07205</name>
</gene>
<keyword evidence="5 9" id="KW-0822">Tryptophan biosynthesis</keyword>
<evidence type="ECO:0000313" key="12">
    <source>
        <dbReference type="Proteomes" id="UP000675431"/>
    </source>
</evidence>
<dbReference type="FunFam" id="3.20.20.70:FF:000037">
    <property type="entry name" value="Tryptophan synthase alpha chain"/>
    <property type="match status" value="1"/>
</dbReference>
<proteinExistence type="inferred from homology"/>
<evidence type="ECO:0000256" key="10">
    <source>
        <dbReference type="RuleBase" id="RU003662"/>
    </source>
</evidence>
<keyword evidence="4 9" id="KW-0028">Amino-acid biosynthesis</keyword>
<comment type="similarity">
    <text evidence="9 10">Belongs to the TrpA family.</text>
</comment>
<dbReference type="HAMAP" id="MF_00131">
    <property type="entry name" value="Trp_synth_alpha"/>
    <property type="match status" value="1"/>
</dbReference>
<dbReference type="InterPro" id="IPR013785">
    <property type="entry name" value="Aldolase_TIM"/>
</dbReference>
<feature type="active site" description="Proton acceptor" evidence="9">
    <location>
        <position position="62"/>
    </location>
</feature>
<evidence type="ECO:0000256" key="1">
    <source>
        <dbReference type="ARBA" id="ARBA00003365"/>
    </source>
</evidence>
<evidence type="ECO:0000256" key="6">
    <source>
        <dbReference type="ARBA" id="ARBA00023141"/>
    </source>
</evidence>
<protein>
    <recommendedName>
        <fullName evidence="9">Tryptophan synthase alpha chain</fullName>
        <ecNumber evidence="9">4.2.1.20</ecNumber>
    </recommendedName>
</protein>
<dbReference type="GO" id="GO:0004834">
    <property type="term" value="F:tryptophan synthase activity"/>
    <property type="evidence" value="ECO:0007669"/>
    <property type="project" value="UniProtKB-UniRule"/>
</dbReference>
<dbReference type="InterPro" id="IPR002028">
    <property type="entry name" value="Trp_synthase_suA"/>
</dbReference>
<comment type="pathway">
    <text evidence="2 9">Amino-acid biosynthesis; L-tryptophan biosynthesis; L-tryptophan from chorismate: step 5/5.</text>
</comment>
<evidence type="ECO:0000256" key="7">
    <source>
        <dbReference type="ARBA" id="ARBA00023239"/>
    </source>
</evidence>
<accession>A0A941CWZ1</accession>
<comment type="catalytic activity">
    <reaction evidence="8 9">
        <text>(1S,2R)-1-C-(indol-3-yl)glycerol 3-phosphate + L-serine = D-glyceraldehyde 3-phosphate + L-tryptophan + H2O</text>
        <dbReference type="Rhea" id="RHEA:10532"/>
        <dbReference type="ChEBI" id="CHEBI:15377"/>
        <dbReference type="ChEBI" id="CHEBI:33384"/>
        <dbReference type="ChEBI" id="CHEBI:57912"/>
        <dbReference type="ChEBI" id="CHEBI:58866"/>
        <dbReference type="ChEBI" id="CHEBI:59776"/>
        <dbReference type="EC" id="4.2.1.20"/>
    </reaction>
</comment>
<organism evidence="11 12">
    <name type="scientific">Allobacillus saliphilus</name>
    <dbReference type="NCBI Taxonomy" id="2912308"/>
    <lineage>
        <taxon>Bacteria</taxon>
        <taxon>Bacillati</taxon>
        <taxon>Bacillota</taxon>
        <taxon>Bacilli</taxon>
        <taxon>Bacillales</taxon>
        <taxon>Bacillaceae</taxon>
        <taxon>Allobacillus</taxon>
    </lineage>
</organism>
<evidence type="ECO:0000313" key="11">
    <source>
        <dbReference type="EMBL" id="MBR7553938.1"/>
    </source>
</evidence>
<comment type="function">
    <text evidence="1 9">The alpha subunit is responsible for the aldol cleavage of indoleglycerol phosphate to indole and glyceraldehyde 3-phosphate.</text>
</comment>
<dbReference type="InterPro" id="IPR011060">
    <property type="entry name" value="RibuloseP-bd_barrel"/>
</dbReference>
<dbReference type="AlphaFoldDB" id="A0A941CWZ1"/>
<dbReference type="InterPro" id="IPR018204">
    <property type="entry name" value="Trp_synthase_alpha_AS"/>
</dbReference>
<evidence type="ECO:0000256" key="5">
    <source>
        <dbReference type="ARBA" id="ARBA00022822"/>
    </source>
</evidence>
<name>A0A941CWZ1_9BACI</name>
<dbReference type="EMBL" id="JAGSIE010000020">
    <property type="protein sequence ID" value="MBR7553938.1"/>
    <property type="molecule type" value="Genomic_DNA"/>
</dbReference>
<keyword evidence="12" id="KW-1185">Reference proteome</keyword>
<dbReference type="PANTHER" id="PTHR43406">
    <property type="entry name" value="TRYPTOPHAN SYNTHASE, ALPHA CHAIN"/>
    <property type="match status" value="1"/>
</dbReference>
<comment type="caution">
    <text evidence="11">The sequence shown here is derived from an EMBL/GenBank/DDBJ whole genome shotgun (WGS) entry which is preliminary data.</text>
</comment>
<sequence length="261" mass="28220">MGKFSIDTAIQRVLDKGDKAFVPYIMAGDGGLDQLESQIRLLANAGATIIELGIPFSDPVADGPTIQAAGQRALTSGVTLKKVLDELKRFKESRDIPIVLMTYINPVFTYGPKRFAEDCEASGVDGVIVPDVPLEESDLVSNALKEHEIAFIRLATLTSTPDRLAKIAEQTEGFLYAVTINGITGVQNRFGDQLGNHLTNIKQQTDKPVFAGFGVSSPEHVRELTAYCDGVIVGSKIVDLLHQGNEEEIQTLIQSAKTAHV</sequence>
<dbReference type="RefSeq" id="WP_212369772.1">
    <property type="nucleotide sequence ID" value="NZ_JAGSIE010000020.1"/>
</dbReference>
<evidence type="ECO:0000256" key="8">
    <source>
        <dbReference type="ARBA" id="ARBA00049047"/>
    </source>
</evidence>
<evidence type="ECO:0000256" key="2">
    <source>
        <dbReference type="ARBA" id="ARBA00004733"/>
    </source>
</evidence>
<dbReference type="PROSITE" id="PS00167">
    <property type="entry name" value="TRP_SYNTHASE_ALPHA"/>
    <property type="match status" value="1"/>
</dbReference>
<reference evidence="11 12" key="1">
    <citation type="submission" date="2021-04" db="EMBL/GenBank/DDBJ databases">
        <title>Allobacillus sp. nov. SKP8-2 isolated from shrimp paste.</title>
        <authorList>
            <person name="Tanasupawat S."/>
            <person name="Yiamsombat S."/>
            <person name="Kanchanasin P."/>
            <person name="Kuncharoen N."/>
        </authorList>
    </citation>
    <scope>NUCLEOTIDE SEQUENCE [LARGE SCALE GENOMIC DNA]</scope>
    <source>
        <strain evidence="11 12">SKP8-2</strain>
    </source>
</reference>
<dbReference type="PANTHER" id="PTHR43406:SF1">
    <property type="entry name" value="TRYPTOPHAN SYNTHASE ALPHA CHAIN, CHLOROPLASTIC"/>
    <property type="match status" value="1"/>
</dbReference>
<evidence type="ECO:0000256" key="3">
    <source>
        <dbReference type="ARBA" id="ARBA00011270"/>
    </source>
</evidence>
<dbReference type="CDD" id="cd04724">
    <property type="entry name" value="Tryptophan_synthase_alpha"/>
    <property type="match status" value="1"/>
</dbReference>
<feature type="active site" description="Proton acceptor" evidence="9">
    <location>
        <position position="51"/>
    </location>
</feature>
<evidence type="ECO:0000256" key="4">
    <source>
        <dbReference type="ARBA" id="ARBA00022605"/>
    </source>
</evidence>
<keyword evidence="6 9" id="KW-0057">Aromatic amino acid biosynthesis</keyword>